<evidence type="ECO:0000256" key="3">
    <source>
        <dbReference type="ARBA" id="ARBA00022692"/>
    </source>
</evidence>
<evidence type="ECO:0000313" key="9">
    <source>
        <dbReference type="Proteomes" id="UP001583186"/>
    </source>
</evidence>
<evidence type="ECO:0000256" key="6">
    <source>
        <dbReference type="SAM" id="Phobius"/>
    </source>
</evidence>
<gene>
    <name evidence="8" type="ORF">Sste5346_004973</name>
</gene>
<feature type="transmembrane region" description="Helical" evidence="6">
    <location>
        <begin position="384"/>
        <end position="405"/>
    </location>
</feature>
<dbReference type="InterPro" id="IPR036259">
    <property type="entry name" value="MFS_trans_sf"/>
</dbReference>
<comment type="subcellular location">
    <subcellularLocation>
        <location evidence="1">Membrane</location>
        <topology evidence="1">Multi-pass membrane protein</topology>
    </subcellularLocation>
</comment>
<keyword evidence="5 6" id="KW-0472">Membrane</keyword>
<keyword evidence="9" id="KW-1185">Reference proteome</keyword>
<sequence>MKSPSHEQVEIAAAPDAPPATTTSIPLADVTAKAGELHGRAIQQQEHNRTYWQTLRSDPKLLFWIGVMLWTMGVRGFENQAGGSLISITEFKRRFGEPDPSLQGQYFISTSWQSAISGSGNAFTILGATLASYLVDWFGYKPVVLATTVLNLGSVGIEFGTTSIGMFFAGKMVNCIAVGSYLNLVTAYVSEISPLAIRASAIGFCNLSQCIGPFIASIMSYYTAQWDNDWSWRALICAQWGFSVMGLAGQIFMPESPVFLVRKGRMTDARAVLGRLYTDPRDADGHLERIKLTLEESGTRDQNGSYLDCFRGTDRRRTFIAIFVFLAESMSGLGFVSNYGALMYQYLGISDRKSFLIGIGAQVLSMSGATLAFFVSDFYGRRTMFIWGCVSVTLLLLCMGISGSINTDAATQASVGFYTMFNFFYNFGLGSGVYAIAGEIPTSILRNKSLALAMNSSNAFNTMWSFVCPYIFNPGYGNLKARIGFVFGAIMALWSVGAYFFVPETRARTYEELDELFQNEVPTRQFKQYVTVAERRAAEAYSAEQKGVEV</sequence>
<evidence type="ECO:0000256" key="1">
    <source>
        <dbReference type="ARBA" id="ARBA00004141"/>
    </source>
</evidence>
<comment type="caution">
    <text evidence="8">The sequence shown here is derived from an EMBL/GenBank/DDBJ whole genome shotgun (WGS) entry which is preliminary data.</text>
</comment>
<feature type="transmembrane region" description="Helical" evidence="6">
    <location>
        <begin position="417"/>
        <end position="437"/>
    </location>
</feature>
<keyword evidence="3 6" id="KW-0812">Transmembrane</keyword>
<name>A0ABR3Z5H1_9PEZI</name>
<evidence type="ECO:0000256" key="2">
    <source>
        <dbReference type="ARBA" id="ARBA00010992"/>
    </source>
</evidence>
<dbReference type="Pfam" id="PF00083">
    <property type="entry name" value="Sugar_tr"/>
    <property type="match status" value="1"/>
</dbReference>
<dbReference type="SUPFAM" id="SSF103473">
    <property type="entry name" value="MFS general substrate transporter"/>
    <property type="match status" value="1"/>
</dbReference>
<dbReference type="PANTHER" id="PTHR48022:SF22">
    <property type="entry name" value="MAJOR FACILITATOR SUPERFAMILY (MFS) PROFILE DOMAIN-CONTAINING PROTEIN"/>
    <property type="match status" value="1"/>
</dbReference>
<dbReference type="EMBL" id="JAWCUI010000025">
    <property type="protein sequence ID" value="KAL1895876.1"/>
    <property type="molecule type" value="Genomic_DNA"/>
</dbReference>
<accession>A0ABR3Z5H1</accession>
<keyword evidence="4 6" id="KW-1133">Transmembrane helix</keyword>
<evidence type="ECO:0000259" key="7">
    <source>
        <dbReference type="PROSITE" id="PS50850"/>
    </source>
</evidence>
<evidence type="ECO:0000313" key="8">
    <source>
        <dbReference type="EMBL" id="KAL1895876.1"/>
    </source>
</evidence>
<dbReference type="InterPro" id="IPR050360">
    <property type="entry name" value="MFS_Sugar_Transporters"/>
</dbReference>
<dbReference type="InterPro" id="IPR005828">
    <property type="entry name" value="MFS_sugar_transport-like"/>
</dbReference>
<organism evidence="8 9">
    <name type="scientific">Sporothrix stenoceras</name>
    <dbReference type="NCBI Taxonomy" id="5173"/>
    <lineage>
        <taxon>Eukaryota</taxon>
        <taxon>Fungi</taxon>
        <taxon>Dikarya</taxon>
        <taxon>Ascomycota</taxon>
        <taxon>Pezizomycotina</taxon>
        <taxon>Sordariomycetes</taxon>
        <taxon>Sordariomycetidae</taxon>
        <taxon>Ophiostomatales</taxon>
        <taxon>Ophiostomataceae</taxon>
        <taxon>Sporothrix</taxon>
    </lineage>
</organism>
<feature type="transmembrane region" description="Helical" evidence="6">
    <location>
        <begin position="449"/>
        <end position="472"/>
    </location>
</feature>
<feature type="transmembrane region" description="Helical" evidence="6">
    <location>
        <begin position="164"/>
        <end position="189"/>
    </location>
</feature>
<dbReference type="PROSITE" id="PS50850">
    <property type="entry name" value="MFS"/>
    <property type="match status" value="1"/>
</dbReference>
<dbReference type="InterPro" id="IPR020846">
    <property type="entry name" value="MFS_dom"/>
</dbReference>
<evidence type="ECO:0000256" key="5">
    <source>
        <dbReference type="ARBA" id="ARBA00023136"/>
    </source>
</evidence>
<comment type="similarity">
    <text evidence="2">Belongs to the major facilitator superfamily. Sugar transporter (TC 2.A.1.1) family.</text>
</comment>
<proteinExistence type="inferred from homology"/>
<dbReference type="InterPro" id="IPR005829">
    <property type="entry name" value="Sugar_transporter_CS"/>
</dbReference>
<feature type="transmembrane region" description="Helical" evidence="6">
    <location>
        <begin position="354"/>
        <end position="375"/>
    </location>
</feature>
<feature type="transmembrane region" description="Helical" evidence="6">
    <location>
        <begin position="201"/>
        <end position="224"/>
    </location>
</feature>
<dbReference type="PANTHER" id="PTHR48022">
    <property type="entry name" value="PLASTIDIC GLUCOSE TRANSPORTER 4"/>
    <property type="match status" value="1"/>
</dbReference>
<feature type="transmembrane region" description="Helical" evidence="6">
    <location>
        <begin position="484"/>
        <end position="502"/>
    </location>
</feature>
<feature type="transmembrane region" description="Helical" evidence="6">
    <location>
        <begin position="230"/>
        <end position="253"/>
    </location>
</feature>
<reference evidence="8 9" key="1">
    <citation type="journal article" date="2024" name="IMA Fungus">
        <title>IMA Genome - F19 : A genome assembly and annotation guide to empower mycologists, including annotated draft genome sequences of Ceratocystis pirilliformis, Diaporthe australafricana, Fusarium ophioides, Paecilomyces lecythidis, and Sporothrix stenoceras.</title>
        <authorList>
            <person name="Aylward J."/>
            <person name="Wilson A.M."/>
            <person name="Visagie C.M."/>
            <person name="Spraker J."/>
            <person name="Barnes I."/>
            <person name="Buitendag C."/>
            <person name="Ceriani C."/>
            <person name="Del Mar Angel L."/>
            <person name="du Plessis D."/>
            <person name="Fuchs T."/>
            <person name="Gasser K."/>
            <person name="Kramer D."/>
            <person name="Li W."/>
            <person name="Munsamy K."/>
            <person name="Piso A."/>
            <person name="Price J.L."/>
            <person name="Sonnekus B."/>
            <person name="Thomas C."/>
            <person name="van der Nest A."/>
            <person name="van Dijk A."/>
            <person name="van Heerden A."/>
            <person name="van Vuuren N."/>
            <person name="Yilmaz N."/>
            <person name="Duong T.A."/>
            <person name="van der Merwe N.A."/>
            <person name="Wingfield M.J."/>
            <person name="Wingfield B.D."/>
        </authorList>
    </citation>
    <scope>NUCLEOTIDE SEQUENCE [LARGE SCALE GENOMIC DNA]</scope>
    <source>
        <strain evidence="8 9">CMW 5346</strain>
    </source>
</reference>
<protein>
    <recommendedName>
        <fullName evidence="7">Major facilitator superfamily (MFS) profile domain-containing protein</fullName>
    </recommendedName>
</protein>
<evidence type="ECO:0000256" key="4">
    <source>
        <dbReference type="ARBA" id="ARBA00022989"/>
    </source>
</evidence>
<dbReference type="Proteomes" id="UP001583186">
    <property type="component" value="Unassembled WGS sequence"/>
</dbReference>
<feature type="domain" description="Major facilitator superfamily (MFS) profile" evidence="7">
    <location>
        <begin position="68"/>
        <end position="506"/>
    </location>
</feature>
<feature type="transmembrane region" description="Helical" evidence="6">
    <location>
        <begin position="319"/>
        <end position="342"/>
    </location>
</feature>
<dbReference type="Gene3D" id="1.20.1250.20">
    <property type="entry name" value="MFS general substrate transporter like domains"/>
    <property type="match status" value="1"/>
</dbReference>
<dbReference type="PROSITE" id="PS00216">
    <property type="entry name" value="SUGAR_TRANSPORT_1"/>
    <property type="match status" value="1"/>
</dbReference>